<dbReference type="PANTHER" id="PTHR33112:SF12">
    <property type="entry name" value="HETEROKARYON INCOMPATIBILITY DOMAIN-CONTAINING PROTEIN"/>
    <property type="match status" value="1"/>
</dbReference>
<evidence type="ECO:0000313" key="2">
    <source>
        <dbReference type="EMBL" id="KAK7721996.1"/>
    </source>
</evidence>
<proteinExistence type="predicted"/>
<dbReference type="InterPro" id="IPR010730">
    <property type="entry name" value="HET"/>
</dbReference>
<dbReference type="Proteomes" id="UP001430848">
    <property type="component" value="Unassembled WGS sequence"/>
</dbReference>
<feature type="domain" description="Heterokaryon incompatibility" evidence="1">
    <location>
        <begin position="2"/>
        <end position="112"/>
    </location>
</feature>
<evidence type="ECO:0000313" key="3">
    <source>
        <dbReference type="Proteomes" id="UP001430848"/>
    </source>
</evidence>
<dbReference type="Pfam" id="PF06985">
    <property type="entry name" value="HET"/>
    <property type="match status" value="1"/>
</dbReference>
<accession>A0ABR1NZW9</accession>
<reference evidence="2 3" key="1">
    <citation type="submission" date="2024-02" db="EMBL/GenBank/DDBJ databases">
        <title>De novo assembly and annotation of 12 fungi associated with fruit tree decline syndrome in Ontario, Canada.</title>
        <authorList>
            <person name="Sulman M."/>
            <person name="Ellouze W."/>
            <person name="Ilyukhin E."/>
        </authorList>
    </citation>
    <scope>NUCLEOTIDE SEQUENCE [LARGE SCALE GENOMIC DNA]</scope>
    <source>
        <strain evidence="2 3">M169</strain>
    </source>
</reference>
<evidence type="ECO:0000259" key="1">
    <source>
        <dbReference type="Pfam" id="PF06985"/>
    </source>
</evidence>
<protein>
    <recommendedName>
        <fullName evidence="1">Heterokaryon incompatibility domain-containing protein</fullName>
    </recommendedName>
</protein>
<dbReference type="PANTHER" id="PTHR33112">
    <property type="entry name" value="DOMAIN PROTEIN, PUTATIVE-RELATED"/>
    <property type="match status" value="1"/>
</dbReference>
<comment type="caution">
    <text evidence="2">The sequence shown here is derived from an EMBL/GenBank/DDBJ whole genome shotgun (WGS) entry which is preliminary data.</text>
</comment>
<keyword evidence="3" id="KW-1185">Reference proteome</keyword>
<dbReference type="EMBL" id="JAKNSF020000067">
    <property type="protein sequence ID" value="KAK7721996.1"/>
    <property type="molecule type" value="Genomic_DNA"/>
</dbReference>
<name>A0ABR1NZW9_DIAER</name>
<gene>
    <name evidence="2" type="ORF">SLS63_009276</name>
</gene>
<organism evidence="2 3">
    <name type="scientific">Diaporthe eres</name>
    <name type="common">Phomopsis oblonga</name>
    <dbReference type="NCBI Taxonomy" id="83184"/>
    <lineage>
        <taxon>Eukaryota</taxon>
        <taxon>Fungi</taxon>
        <taxon>Dikarya</taxon>
        <taxon>Ascomycota</taxon>
        <taxon>Pezizomycotina</taxon>
        <taxon>Sordariomycetes</taxon>
        <taxon>Sordariomycetidae</taxon>
        <taxon>Diaporthales</taxon>
        <taxon>Diaporthaceae</taxon>
        <taxon>Diaporthe</taxon>
        <taxon>Diaporthe eres species complex</taxon>
    </lineage>
</organism>
<sequence>MRLPKTISDAIKVCQMIGLKYLWVDSLCIVQDDPLAVQEQINNMSLVYSQAYLTIVAASGEDCDSGLPSVQARLPIQKTFQAGDLSMGTAFLSLKQELVKSKWNSRAWTLQEYTLSCRCLVFTPREVFFCCAEGIRREDVNGYLVEGIPRQDLFIMPVVRDSFLSNSLPSTIFAKVYSPLVEHYATRDASYASDILKAFSGITGALEKPIYLGEFVAGIPELFIGRGLAWSFHGQCSRRPGFPSWSWAGWTFEPQARGAITTQTFTGEDDAGFRYFPQTERLQNPMRIDGWTSPDSQKFILSSSYDSWKPWSDRSDWNPGVRQDAQTVILEMGAAYGWSEAPKSITGGEIHHVLTFRSCYAILDVPRFSRFQLNERPAGKGSAKPFRMLFILILIYPPKVMILPVERDGDVLRRVDNPQLLHEKKWFQERPRNCLVHLA</sequence>